<keyword evidence="4" id="KW-0862">Zinc</keyword>
<keyword evidence="7" id="KW-0223">Dioxygenase</keyword>
<dbReference type="PIRSF" id="PIRSF006157">
    <property type="entry name" value="Doxgns_DODA"/>
    <property type="match status" value="1"/>
</dbReference>
<dbReference type="PANTHER" id="PTHR30096:SF0">
    <property type="entry name" value="4,5-DOPA DIOXYGENASE EXTRADIOL-LIKE PROTEIN"/>
    <property type="match status" value="1"/>
</dbReference>
<keyword evidence="8" id="KW-1185">Reference proteome</keyword>
<dbReference type="Gene3D" id="3.40.830.10">
    <property type="entry name" value="LigB-like"/>
    <property type="match status" value="1"/>
</dbReference>
<evidence type="ECO:0000256" key="2">
    <source>
        <dbReference type="ARBA" id="ARBA00007581"/>
    </source>
</evidence>
<protein>
    <submittedName>
        <fullName evidence="7">Dioxygenase</fullName>
    </submittedName>
</protein>
<dbReference type="CDD" id="cd07363">
    <property type="entry name" value="45_DOPA_Dioxygenase"/>
    <property type="match status" value="1"/>
</dbReference>
<sequence length="256" mass="28734">MLPSLFVAHGAPTLVTDRLRYTGFLQTLGQKLPKPRAIVLFSAHWEAAVQQIGSAVRYTTIHDFFGFPDALYEIEYRAQGDIALALQIRELLEKEGVAAELDDRRGLDHGAWSVLKLMYPQADVPVVSMSVHAGLVPEQQYRIGRALAALRKQDVLIMGSGGTVHNLNRLAWDSGDVSAWALEFDEWLGERIETWDIDRLFRYDAEAPFAKEAVPRSEHFVPLLIAMGAAHEGKKAKLLHRQYQYGSLSLSCWMFG</sequence>
<name>A0A7X3CUY0_9BACL</name>
<evidence type="ECO:0000259" key="6">
    <source>
        <dbReference type="Pfam" id="PF02900"/>
    </source>
</evidence>
<organism evidence="7 8">
    <name type="scientific">Paenibacillus validus</name>
    <dbReference type="NCBI Taxonomy" id="44253"/>
    <lineage>
        <taxon>Bacteria</taxon>
        <taxon>Bacillati</taxon>
        <taxon>Bacillota</taxon>
        <taxon>Bacilli</taxon>
        <taxon>Bacillales</taxon>
        <taxon>Paenibacillaceae</taxon>
        <taxon>Paenibacillus</taxon>
    </lineage>
</organism>
<accession>A0A7X3CUY0</accession>
<evidence type="ECO:0000313" key="7">
    <source>
        <dbReference type="EMBL" id="MUG73166.1"/>
    </source>
</evidence>
<evidence type="ECO:0000256" key="1">
    <source>
        <dbReference type="ARBA" id="ARBA00001947"/>
    </source>
</evidence>
<reference evidence="7 8" key="1">
    <citation type="submission" date="2019-11" db="EMBL/GenBank/DDBJ databases">
        <title>Draft genome sequences of five Paenibacillus species of dairy origin.</title>
        <authorList>
            <person name="Olajide A.M."/>
            <person name="Chen S."/>
            <person name="Lapointe G."/>
        </authorList>
    </citation>
    <scope>NUCLEOTIDE SEQUENCE [LARGE SCALE GENOMIC DNA]</scope>
    <source>
        <strain evidence="7 8">2CS3</strain>
    </source>
</reference>
<dbReference type="Proteomes" id="UP000450917">
    <property type="component" value="Unassembled WGS sequence"/>
</dbReference>
<keyword evidence="3" id="KW-0479">Metal-binding</keyword>
<dbReference type="InterPro" id="IPR004183">
    <property type="entry name" value="Xdiol_dOase_suB"/>
</dbReference>
<dbReference type="AlphaFoldDB" id="A0A7X3CUY0"/>
<evidence type="ECO:0000313" key="8">
    <source>
        <dbReference type="Proteomes" id="UP000450917"/>
    </source>
</evidence>
<dbReference type="EMBL" id="WNZX01000022">
    <property type="protein sequence ID" value="MUG73166.1"/>
    <property type="molecule type" value="Genomic_DNA"/>
</dbReference>
<evidence type="ECO:0000256" key="4">
    <source>
        <dbReference type="ARBA" id="ARBA00022833"/>
    </source>
</evidence>
<comment type="caution">
    <text evidence="7">The sequence shown here is derived from an EMBL/GenBank/DDBJ whole genome shotgun (WGS) entry which is preliminary data.</text>
</comment>
<proteinExistence type="inferred from homology"/>
<evidence type="ECO:0000256" key="5">
    <source>
        <dbReference type="ARBA" id="ARBA00023002"/>
    </source>
</evidence>
<comment type="cofactor">
    <cofactor evidence="1">
        <name>Zn(2+)</name>
        <dbReference type="ChEBI" id="CHEBI:29105"/>
    </cofactor>
</comment>
<dbReference type="GO" id="GO:0008270">
    <property type="term" value="F:zinc ion binding"/>
    <property type="evidence" value="ECO:0007669"/>
    <property type="project" value="InterPro"/>
</dbReference>
<keyword evidence="5" id="KW-0560">Oxidoreductase</keyword>
<feature type="domain" description="Extradiol ring-cleavage dioxygenase class III enzyme subunit B" evidence="6">
    <location>
        <begin position="28"/>
        <end position="246"/>
    </location>
</feature>
<dbReference type="InterPro" id="IPR014436">
    <property type="entry name" value="Extradiol_dOase_DODA"/>
</dbReference>
<evidence type="ECO:0000256" key="3">
    <source>
        <dbReference type="ARBA" id="ARBA00022723"/>
    </source>
</evidence>
<dbReference type="Pfam" id="PF02900">
    <property type="entry name" value="LigB"/>
    <property type="match status" value="1"/>
</dbReference>
<dbReference type="GO" id="GO:0008198">
    <property type="term" value="F:ferrous iron binding"/>
    <property type="evidence" value="ECO:0007669"/>
    <property type="project" value="InterPro"/>
</dbReference>
<gene>
    <name evidence="7" type="ORF">GNP93_21275</name>
</gene>
<dbReference type="SUPFAM" id="SSF53213">
    <property type="entry name" value="LigB-like"/>
    <property type="match status" value="1"/>
</dbReference>
<dbReference type="RefSeq" id="WP_054798616.1">
    <property type="nucleotide sequence ID" value="NZ_JARTHJ010000241.1"/>
</dbReference>
<dbReference type="PANTHER" id="PTHR30096">
    <property type="entry name" value="4,5-DOPA DIOXYGENASE EXTRADIOL-LIKE PROTEIN"/>
    <property type="match status" value="1"/>
</dbReference>
<comment type="similarity">
    <text evidence="2">Belongs to the DODA-type extradiol aromatic ring-opening dioxygenase family.</text>
</comment>
<dbReference type="GO" id="GO:0016702">
    <property type="term" value="F:oxidoreductase activity, acting on single donors with incorporation of molecular oxygen, incorporation of two atoms of oxygen"/>
    <property type="evidence" value="ECO:0007669"/>
    <property type="project" value="UniProtKB-ARBA"/>
</dbReference>